<feature type="site" description="Cleavage (non-hydrolytic); by autolysis" evidence="10">
    <location>
        <begin position="68"/>
        <end position="69"/>
    </location>
</feature>
<evidence type="ECO:0000313" key="12">
    <source>
        <dbReference type="Proteomes" id="UP001216510"/>
    </source>
</evidence>
<evidence type="ECO:0000256" key="2">
    <source>
        <dbReference type="ARBA" id="ARBA00022793"/>
    </source>
</evidence>
<keyword evidence="4 10" id="KW-0745">Spermidine biosynthesis</keyword>
<keyword evidence="9 10" id="KW-0670">Pyruvate</keyword>
<comment type="subunit">
    <text evidence="10">Heterotetramer of two alpha and two beta chains arranged as a dimer of alpha/beta heterodimers.</text>
</comment>
<keyword evidence="8 10" id="KW-0704">Schiff base</keyword>
<keyword evidence="12" id="KW-1185">Reference proteome</keyword>
<dbReference type="Gene3D" id="3.30.360.110">
    <property type="entry name" value="S-adenosylmethionine decarboxylase domain"/>
    <property type="match status" value="1"/>
</dbReference>
<dbReference type="InterPro" id="IPR003826">
    <property type="entry name" value="AdoMetDC_fam_prok"/>
</dbReference>
<dbReference type="HAMAP" id="MF_00464">
    <property type="entry name" value="AdoMetDC_1"/>
    <property type="match status" value="1"/>
</dbReference>
<feature type="modified residue" description="Pyruvic acid (Ser); by autocatalysis" evidence="10">
    <location>
        <position position="69"/>
    </location>
</feature>
<dbReference type="EMBL" id="CP119083">
    <property type="protein sequence ID" value="WEF31937.1"/>
    <property type="molecule type" value="Genomic_DNA"/>
</dbReference>
<keyword evidence="2 10" id="KW-0210">Decarboxylase</keyword>
<dbReference type="NCBIfam" id="TIGR03330">
    <property type="entry name" value="SAM_DCase_Bsu"/>
    <property type="match status" value="1"/>
</dbReference>
<proteinExistence type="inferred from homology"/>
<comment type="cofactor">
    <cofactor evidence="10">
        <name>pyruvate</name>
        <dbReference type="ChEBI" id="CHEBI:15361"/>
    </cofactor>
    <text evidence="10">Binds 1 pyruvoyl group covalently per subunit.</text>
</comment>
<evidence type="ECO:0000256" key="1">
    <source>
        <dbReference type="ARBA" id="ARBA00022691"/>
    </source>
</evidence>
<reference evidence="11 12" key="1">
    <citation type="submission" date="2023-02" db="EMBL/GenBank/DDBJ databases">
        <title>Gemone sequence of Telluria chitinolytica ACM 3522T.</title>
        <authorList>
            <person name="Frediansyah A."/>
            <person name="Miess H."/>
            <person name="Gross H."/>
        </authorList>
    </citation>
    <scope>NUCLEOTIDE SEQUENCE [LARGE SCALE GENOMIC DNA]</scope>
    <source>
        <strain evidence="11 12">ACM 3522</strain>
    </source>
</reference>
<comment type="pathway">
    <text evidence="10">Amine and polyamine biosynthesis; S-adenosylmethioninamine biosynthesis; S-adenosylmethioninamine from S-adenosyl-L-methionine: step 1/1.</text>
</comment>
<feature type="active site" description="Schiff-base intermediate with substrate; via pyruvic acid" evidence="10">
    <location>
        <position position="69"/>
    </location>
</feature>
<dbReference type="SUPFAM" id="SSF56276">
    <property type="entry name" value="S-adenosylmethionine decarboxylase"/>
    <property type="match status" value="1"/>
</dbReference>
<feature type="active site" description="Proton donor; for catalytic activity" evidence="10">
    <location>
        <position position="89"/>
    </location>
</feature>
<dbReference type="Pfam" id="PF02675">
    <property type="entry name" value="AdoMet_dc"/>
    <property type="match status" value="1"/>
</dbReference>
<accession>A0ABY8B7L8</accession>
<comment type="similarity">
    <text evidence="10">Belongs to the prokaryotic AdoMetDC family. Type 1 subfamily.</text>
</comment>
<evidence type="ECO:0000256" key="5">
    <source>
        <dbReference type="ARBA" id="ARBA00023115"/>
    </source>
</evidence>
<comment type="catalytic activity">
    <reaction evidence="10">
        <text>S-adenosyl-L-methionine + H(+) = S-adenosyl 3-(methylsulfanyl)propylamine + CO2</text>
        <dbReference type="Rhea" id="RHEA:15981"/>
        <dbReference type="ChEBI" id="CHEBI:15378"/>
        <dbReference type="ChEBI" id="CHEBI:16526"/>
        <dbReference type="ChEBI" id="CHEBI:57443"/>
        <dbReference type="ChEBI" id="CHEBI:59789"/>
        <dbReference type="EC" id="4.1.1.50"/>
    </reaction>
</comment>
<evidence type="ECO:0000256" key="7">
    <source>
        <dbReference type="ARBA" id="ARBA00023239"/>
    </source>
</evidence>
<feature type="chain" id="PRO_5044908251" description="S-adenosylmethionine decarboxylase beta chain" evidence="10">
    <location>
        <begin position="1"/>
        <end position="68"/>
    </location>
</feature>
<keyword evidence="1 10" id="KW-0949">S-adenosyl-L-methionine</keyword>
<dbReference type="GO" id="GO:0004014">
    <property type="term" value="F:adenosylmethionine decarboxylase activity"/>
    <property type="evidence" value="ECO:0007669"/>
    <property type="project" value="UniProtKB-EC"/>
</dbReference>
<comment type="PTM">
    <text evidence="10">Is synthesized initially as an inactive proenzyme. Formation of the active enzyme involves a self-maturation process in which the active site pyruvoyl group is generated from an internal serine residue via an autocatalytic post-translational modification. Two non-identical subunits are generated from the proenzyme in this reaction, and the pyruvate is formed at the N-terminus of the alpha chain, which is derived from the carboxyl end of the proenzyme. The post-translation cleavage follows an unusual pathway, termed non-hydrolytic serinolysis, in which the side chain hydroxyl group of the serine supplies its oxygen atom to form the C-terminus of the beta chain, while the remainder of the serine residue undergoes an oxidative deamination to produce ammonia and the pyruvoyl group blocking the N-terminus of the alpha chain.</text>
</comment>
<dbReference type="InterPro" id="IPR017716">
    <property type="entry name" value="S-AdoMet_deCOase_pro-enz"/>
</dbReference>
<comment type="function">
    <text evidence="10">Catalyzes the decarboxylation of S-adenosylmethionine to S-adenosylmethioninamine (dcAdoMet), the propylamine donor required for the synthesis of the polyamines spermine and spermidine from the diamine putrescine.</text>
</comment>
<keyword evidence="3 10" id="KW-0068">Autocatalytic cleavage</keyword>
<protein>
    <recommendedName>
        <fullName evidence="10">S-adenosylmethionine decarboxylase proenzyme</fullName>
        <shortName evidence="10">AdoMetDC</shortName>
        <shortName evidence="10">SAMDC</shortName>
        <ecNumber evidence="10">4.1.1.50</ecNumber>
    </recommendedName>
    <component>
        <recommendedName>
            <fullName evidence="10">S-adenosylmethionine decarboxylase beta chain</fullName>
        </recommendedName>
    </component>
    <component>
        <recommendedName>
            <fullName evidence="10">S-adenosylmethionine decarboxylase alpha chain</fullName>
        </recommendedName>
    </component>
</protein>
<evidence type="ECO:0000256" key="3">
    <source>
        <dbReference type="ARBA" id="ARBA00022813"/>
    </source>
</evidence>
<dbReference type="InterPro" id="IPR042284">
    <property type="entry name" value="AdoMetDC_N"/>
</dbReference>
<sequence>MTPAVYRAEGTHLLADLSGVAPERLSDCIHLEALLRTAATAAGATILHSHFHAFGIGQGITGVVLLAESHMSIHTWPEQQFAAVDIFMCGDSRPEEALAVVRTAFEPLHCSVQTVRRAPALIGTVPAGDCP</sequence>
<dbReference type="InterPro" id="IPR016067">
    <property type="entry name" value="S-AdoMet_deCO2ase_core"/>
</dbReference>
<evidence type="ECO:0000313" key="11">
    <source>
        <dbReference type="EMBL" id="WEF31937.1"/>
    </source>
</evidence>
<keyword evidence="7 10" id="KW-0456">Lyase</keyword>
<evidence type="ECO:0000256" key="10">
    <source>
        <dbReference type="HAMAP-Rule" id="MF_00464"/>
    </source>
</evidence>
<dbReference type="PANTHER" id="PTHR33866:SF2">
    <property type="entry name" value="S-ADENOSYLMETHIONINE DECARBOXYLASE PROENZYME"/>
    <property type="match status" value="1"/>
</dbReference>
<evidence type="ECO:0000256" key="6">
    <source>
        <dbReference type="ARBA" id="ARBA00023145"/>
    </source>
</evidence>
<dbReference type="Gene3D" id="3.30.160.750">
    <property type="match status" value="1"/>
</dbReference>
<evidence type="ECO:0000256" key="8">
    <source>
        <dbReference type="ARBA" id="ARBA00023270"/>
    </source>
</evidence>
<organism evidence="11 12">
    <name type="scientific">Pseudoduganella chitinolytica</name>
    <dbReference type="NCBI Taxonomy" id="34070"/>
    <lineage>
        <taxon>Bacteria</taxon>
        <taxon>Pseudomonadati</taxon>
        <taxon>Pseudomonadota</taxon>
        <taxon>Betaproteobacteria</taxon>
        <taxon>Burkholderiales</taxon>
        <taxon>Oxalobacteraceae</taxon>
        <taxon>Telluria group</taxon>
        <taxon>Pseudoduganella</taxon>
    </lineage>
</organism>
<dbReference type="Proteomes" id="UP001216510">
    <property type="component" value="Chromosome"/>
</dbReference>
<dbReference type="InterPro" id="IPR042286">
    <property type="entry name" value="AdoMetDC_C"/>
</dbReference>
<evidence type="ECO:0000256" key="9">
    <source>
        <dbReference type="ARBA" id="ARBA00023317"/>
    </source>
</evidence>
<feature type="chain" id="PRO_5044908252" description="S-adenosylmethionine decarboxylase alpha chain" evidence="10">
    <location>
        <begin position="69"/>
        <end position="131"/>
    </location>
</feature>
<dbReference type="EC" id="4.1.1.50" evidence="10"/>
<feature type="active site" description="Proton acceptor; for processing activity" evidence="10">
    <location>
        <position position="74"/>
    </location>
</feature>
<evidence type="ECO:0000256" key="4">
    <source>
        <dbReference type="ARBA" id="ARBA00023066"/>
    </source>
</evidence>
<name>A0ABY8B7L8_9BURK</name>
<dbReference type="PANTHER" id="PTHR33866">
    <property type="entry name" value="S-ADENOSYLMETHIONINE DECARBOXYLASE PROENZYME"/>
    <property type="match status" value="1"/>
</dbReference>
<gene>
    <name evidence="11" type="primary">speD</name>
    <name evidence="10" type="synonym">speH</name>
    <name evidence="11" type="ORF">PX653_21265</name>
</gene>
<keyword evidence="5 10" id="KW-0620">Polyamine biosynthesis</keyword>
<keyword evidence="6 10" id="KW-0865">Zymogen</keyword>